<dbReference type="EMBL" id="JAPWDS010000002">
    <property type="protein sequence ID" value="KAJ5512286.1"/>
    <property type="molecule type" value="Genomic_DNA"/>
</dbReference>
<accession>A0A9X0C7Y3</accession>
<comment type="caution">
    <text evidence="2">The sequence shown here is derived from an EMBL/GenBank/DDBJ whole genome shotgun (WGS) entry which is preliminary data.</text>
</comment>
<name>A0A9X0C7Y3_9EURO</name>
<protein>
    <submittedName>
        <fullName evidence="2">Uncharacterized protein</fullName>
    </submittedName>
</protein>
<sequence>MAANHNISLCLDPKHVFQSFDNLGNCNKIEGNFRYDFTDLVETCLKDYCANPYPDLGGCGTWDGTESFGFTVITTKGSQYFWSNDACFGVSDGVNVDIGGPGVLVSYLMQLGMVFYLWIILRSFRIFQLLISFCTRGKQLGEITAPTKQTKGKIIPKIRRFFNQHDRITKVVLVEFQEAQCFFMIASQATILLAKKSTTIFESNTMLSLWANNGMAGILSSAGLLPVVIDSIA</sequence>
<proteinExistence type="predicted"/>
<dbReference type="Proteomes" id="UP001149954">
    <property type="component" value="Unassembled WGS sequence"/>
</dbReference>
<evidence type="ECO:0000313" key="2">
    <source>
        <dbReference type="EMBL" id="KAJ5512286.1"/>
    </source>
</evidence>
<organism evidence="2 3">
    <name type="scientific">Penicillium fimorum</name>
    <dbReference type="NCBI Taxonomy" id="1882269"/>
    <lineage>
        <taxon>Eukaryota</taxon>
        <taxon>Fungi</taxon>
        <taxon>Dikarya</taxon>
        <taxon>Ascomycota</taxon>
        <taxon>Pezizomycotina</taxon>
        <taxon>Eurotiomycetes</taxon>
        <taxon>Eurotiomycetidae</taxon>
        <taxon>Eurotiales</taxon>
        <taxon>Aspergillaceae</taxon>
        <taxon>Penicillium</taxon>
    </lineage>
</organism>
<feature type="transmembrane region" description="Helical" evidence="1">
    <location>
        <begin position="98"/>
        <end position="121"/>
    </location>
</feature>
<keyword evidence="1" id="KW-0812">Transmembrane</keyword>
<gene>
    <name evidence="2" type="ORF">N7463_001838</name>
</gene>
<reference evidence="2" key="2">
    <citation type="journal article" date="2023" name="IMA Fungus">
        <title>Comparative genomic study of the Penicillium genus elucidates a diverse pangenome and 15 lateral gene transfer events.</title>
        <authorList>
            <person name="Petersen C."/>
            <person name="Sorensen T."/>
            <person name="Nielsen M.R."/>
            <person name="Sondergaard T.E."/>
            <person name="Sorensen J.L."/>
            <person name="Fitzpatrick D.A."/>
            <person name="Frisvad J.C."/>
            <person name="Nielsen K.L."/>
        </authorList>
    </citation>
    <scope>NUCLEOTIDE SEQUENCE</scope>
    <source>
        <strain evidence="2">IBT 29495</strain>
    </source>
</reference>
<reference evidence="2" key="1">
    <citation type="submission" date="2022-12" db="EMBL/GenBank/DDBJ databases">
        <authorList>
            <person name="Petersen C."/>
        </authorList>
    </citation>
    <scope>NUCLEOTIDE SEQUENCE</scope>
    <source>
        <strain evidence="2">IBT 29495</strain>
    </source>
</reference>
<keyword evidence="3" id="KW-1185">Reference proteome</keyword>
<keyword evidence="1" id="KW-1133">Transmembrane helix</keyword>
<evidence type="ECO:0000256" key="1">
    <source>
        <dbReference type="SAM" id="Phobius"/>
    </source>
</evidence>
<dbReference type="AlphaFoldDB" id="A0A9X0C7Y3"/>
<evidence type="ECO:0000313" key="3">
    <source>
        <dbReference type="Proteomes" id="UP001149954"/>
    </source>
</evidence>
<keyword evidence="1" id="KW-0472">Membrane</keyword>
<dbReference type="OrthoDB" id="3789824at2759"/>